<dbReference type="RefSeq" id="WP_048247466.1">
    <property type="nucleotide sequence ID" value="NZ_CP177245.1"/>
</dbReference>
<dbReference type="PROSITE" id="PS50943">
    <property type="entry name" value="HTH_CROC1"/>
    <property type="match status" value="1"/>
</dbReference>
<keyword evidence="1" id="KW-0238">DNA-binding</keyword>
<dbReference type="CDD" id="cd00093">
    <property type="entry name" value="HTH_XRE"/>
    <property type="match status" value="1"/>
</dbReference>
<evidence type="ECO:0000313" key="3">
    <source>
        <dbReference type="EMBL" id="KML55784.1"/>
    </source>
</evidence>
<comment type="caution">
    <text evidence="3">The sequence shown here is derived from an EMBL/GenBank/DDBJ whole genome shotgun (WGS) entry which is preliminary data.</text>
</comment>
<dbReference type="SMART" id="SM00530">
    <property type="entry name" value="HTH_XRE"/>
    <property type="match status" value="1"/>
</dbReference>
<reference evidence="3 4" key="1">
    <citation type="submission" date="2015-05" db="EMBL/GenBank/DDBJ databases">
        <title>Draft genome of Burkholderia cepacia LK29.</title>
        <authorList>
            <person name="Chan X.Y."/>
        </authorList>
    </citation>
    <scope>NUCLEOTIDE SEQUENCE [LARGE SCALE GENOMIC DNA]</scope>
    <source>
        <strain evidence="3 4">LK29</strain>
    </source>
</reference>
<dbReference type="InterPro" id="IPR013096">
    <property type="entry name" value="Cupin_2"/>
</dbReference>
<evidence type="ECO:0000256" key="1">
    <source>
        <dbReference type="ARBA" id="ARBA00023125"/>
    </source>
</evidence>
<dbReference type="AlphaFoldDB" id="A0A0J5WMC3"/>
<organism evidence="3 4">
    <name type="scientific">Burkholderia cepacia</name>
    <name type="common">Pseudomonas cepacia</name>
    <dbReference type="NCBI Taxonomy" id="292"/>
    <lineage>
        <taxon>Bacteria</taxon>
        <taxon>Pseudomonadati</taxon>
        <taxon>Pseudomonadota</taxon>
        <taxon>Betaproteobacteria</taxon>
        <taxon>Burkholderiales</taxon>
        <taxon>Burkholderiaceae</taxon>
        <taxon>Burkholderia</taxon>
        <taxon>Burkholderia cepacia complex</taxon>
    </lineage>
</organism>
<dbReference type="EMBL" id="LDWR01000029">
    <property type="protein sequence ID" value="KML55784.1"/>
    <property type="molecule type" value="Genomic_DNA"/>
</dbReference>
<dbReference type="GO" id="GO:0003700">
    <property type="term" value="F:DNA-binding transcription factor activity"/>
    <property type="evidence" value="ECO:0007669"/>
    <property type="project" value="TreeGrafter"/>
</dbReference>
<dbReference type="InterPro" id="IPR014710">
    <property type="entry name" value="RmlC-like_jellyroll"/>
</dbReference>
<gene>
    <name evidence="3" type="ORF">VL15_18365</name>
</gene>
<dbReference type="Gene3D" id="1.10.260.40">
    <property type="entry name" value="lambda repressor-like DNA-binding domains"/>
    <property type="match status" value="1"/>
</dbReference>
<dbReference type="Gene3D" id="2.60.120.10">
    <property type="entry name" value="Jelly Rolls"/>
    <property type="match status" value="1"/>
</dbReference>
<dbReference type="PANTHER" id="PTHR46797">
    <property type="entry name" value="HTH-TYPE TRANSCRIPTIONAL REGULATOR"/>
    <property type="match status" value="1"/>
</dbReference>
<dbReference type="InterPro" id="IPR001387">
    <property type="entry name" value="Cro/C1-type_HTH"/>
</dbReference>
<dbReference type="PATRIC" id="fig|292.27.peg.3682"/>
<dbReference type="SUPFAM" id="SSF47413">
    <property type="entry name" value="lambda repressor-like DNA-binding domains"/>
    <property type="match status" value="1"/>
</dbReference>
<dbReference type="Pfam" id="PF07883">
    <property type="entry name" value="Cupin_2"/>
    <property type="match status" value="1"/>
</dbReference>
<feature type="domain" description="HTH cro/C1-type" evidence="2">
    <location>
        <begin position="35"/>
        <end position="89"/>
    </location>
</feature>
<dbReference type="GO" id="GO:0003677">
    <property type="term" value="F:DNA binding"/>
    <property type="evidence" value="ECO:0007669"/>
    <property type="project" value="UniProtKB-KW"/>
</dbReference>
<dbReference type="SUPFAM" id="SSF51182">
    <property type="entry name" value="RmlC-like cupins"/>
    <property type="match status" value="1"/>
</dbReference>
<dbReference type="CDD" id="cd02209">
    <property type="entry name" value="cupin_XRE_C"/>
    <property type="match status" value="1"/>
</dbReference>
<dbReference type="InterPro" id="IPR050807">
    <property type="entry name" value="TransReg_Diox_bact_type"/>
</dbReference>
<dbReference type="InterPro" id="IPR010982">
    <property type="entry name" value="Lambda_DNA-bd_dom_sf"/>
</dbReference>
<dbReference type="Pfam" id="PF13560">
    <property type="entry name" value="HTH_31"/>
    <property type="match status" value="1"/>
</dbReference>
<accession>A0A0J5WMC3</accession>
<protein>
    <recommendedName>
        <fullName evidence="2">HTH cro/C1-type domain-containing protein</fullName>
    </recommendedName>
</protein>
<dbReference type="InterPro" id="IPR011051">
    <property type="entry name" value="RmlC_Cupin_sf"/>
</dbReference>
<proteinExistence type="predicted"/>
<name>A0A0J5WMC3_BURCE</name>
<dbReference type="Proteomes" id="UP000036338">
    <property type="component" value="Unassembled WGS sequence"/>
</dbReference>
<dbReference type="GO" id="GO:0005829">
    <property type="term" value="C:cytosol"/>
    <property type="evidence" value="ECO:0007669"/>
    <property type="project" value="TreeGrafter"/>
</dbReference>
<sequence>MSKKTRVASLLSALPIKPRRREHLQVPADQIGQRLRALRQSRDLTLNEASRLTGVPAATFSRIETNKMSPTFGVLHRIIEGMGFDWRDVLTNPPRHRASLSVCHAEDIVTTRIANIPYEYALLHRDSSAGMITLRMQVDARTVDEAGGLAGHEGDEFCYVLSGELELHFEHGEPTRLRPGESALFSSHRPHAYVAPSPAGATLLVVLTPPGHTPAKSVSP</sequence>
<evidence type="ECO:0000259" key="2">
    <source>
        <dbReference type="PROSITE" id="PS50943"/>
    </source>
</evidence>
<evidence type="ECO:0000313" key="4">
    <source>
        <dbReference type="Proteomes" id="UP000036338"/>
    </source>
</evidence>
<dbReference type="PANTHER" id="PTHR46797:SF20">
    <property type="entry name" value="BLR4304 PROTEIN"/>
    <property type="match status" value="1"/>
</dbReference>